<evidence type="ECO:0000313" key="3">
    <source>
        <dbReference type="Proteomes" id="UP000826661"/>
    </source>
</evidence>
<organism evidence="2 3">
    <name type="scientific">Trichoderma simmonsii</name>
    <dbReference type="NCBI Taxonomy" id="1491479"/>
    <lineage>
        <taxon>Eukaryota</taxon>
        <taxon>Fungi</taxon>
        <taxon>Dikarya</taxon>
        <taxon>Ascomycota</taxon>
        <taxon>Pezizomycotina</taxon>
        <taxon>Sordariomycetes</taxon>
        <taxon>Hypocreomycetidae</taxon>
        <taxon>Hypocreales</taxon>
        <taxon>Hypocreaceae</taxon>
        <taxon>Trichoderma</taxon>
    </lineage>
</organism>
<protein>
    <submittedName>
        <fullName evidence="2">F-box domain-containing protein</fullName>
    </submittedName>
</protein>
<keyword evidence="3" id="KW-1185">Reference proteome</keyword>
<accession>A0A8G0LH03</accession>
<evidence type="ECO:0000259" key="1">
    <source>
        <dbReference type="PROSITE" id="PS50181"/>
    </source>
</evidence>
<dbReference type="InterPro" id="IPR036047">
    <property type="entry name" value="F-box-like_dom_sf"/>
</dbReference>
<feature type="domain" description="F-box" evidence="1">
    <location>
        <begin position="41"/>
        <end position="73"/>
    </location>
</feature>
<dbReference type="InterPro" id="IPR001810">
    <property type="entry name" value="F-box_dom"/>
</dbReference>
<reference evidence="2 3" key="1">
    <citation type="journal article" date="2021" name="BMC Genomics">
        <title>Telomere-to-telomere genome assembly of asparaginase-producing Trichoderma simmonsii.</title>
        <authorList>
            <person name="Chung D."/>
            <person name="Kwon Y.M."/>
            <person name="Yang Y."/>
        </authorList>
    </citation>
    <scope>NUCLEOTIDE SEQUENCE [LARGE SCALE GENOMIC DNA]</scope>
    <source>
        <strain evidence="2 3">GH-Sj1</strain>
    </source>
</reference>
<dbReference type="SUPFAM" id="SSF81383">
    <property type="entry name" value="F-box domain"/>
    <property type="match status" value="1"/>
</dbReference>
<gene>
    <name evidence="2" type="ORF">H0G86_009165</name>
</gene>
<proteinExistence type="predicted"/>
<dbReference type="PROSITE" id="PS50181">
    <property type="entry name" value="FBOX"/>
    <property type="match status" value="1"/>
</dbReference>
<dbReference type="EMBL" id="CP075868">
    <property type="protein sequence ID" value="QYT02158.1"/>
    <property type="molecule type" value="Genomic_DNA"/>
</dbReference>
<sequence length="73" mass="8150">MAVVALVTSGDRRIYALPGQLTDVEKVYGGEYGDEEDQDDIPSSMRLPNELLQQIYGYLSPLDFNSARHACRT</sequence>
<evidence type="ECO:0000313" key="2">
    <source>
        <dbReference type="EMBL" id="QYT02158.1"/>
    </source>
</evidence>
<dbReference type="AlphaFoldDB" id="A0A8G0LH03"/>
<dbReference type="Proteomes" id="UP000826661">
    <property type="component" value="Chromosome V"/>
</dbReference>
<dbReference type="CDD" id="cd09917">
    <property type="entry name" value="F-box_SF"/>
    <property type="match status" value="1"/>
</dbReference>
<name>A0A8G0LH03_9HYPO</name>
<dbReference type="Pfam" id="PF12937">
    <property type="entry name" value="F-box-like"/>
    <property type="match status" value="1"/>
</dbReference>